<dbReference type="Pfam" id="PF14581">
    <property type="entry name" value="SseB_C"/>
    <property type="match status" value="1"/>
</dbReference>
<feature type="domain" description="SseB protein C-terminal" evidence="2">
    <location>
        <begin position="157"/>
        <end position="264"/>
    </location>
</feature>
<accession>A0ABT9BFQ5</accession>
<name>A0ABT9BFQ5_9BACT</name>
<dbReference type="InterPro" id="IPR009839">
    <property type="entry name" value="SseB_N"/>
</dbReference>
<comment type="caution">
    <text evidence="3">The sequence shown here is derived from an EMBL/GenBank/DDBJ whole genome shotgun (WGS) entry which is preliminary data.</text>
</comment>
<evidence type="ECO:0000313" key="4">
    <source>
        <dbReference type="Proteomes" id="UP001176429"/>
    </source>
</evidence>
<keyword evidence="4" id="KW-1185">Reference proteome</keyword>
<dbReference type="Proteomes" id="UP001176429">
    <property type="component" value="Unassembled WGS sequence"/>
</dbReference>
<feature type="domain" description="SseB protein N-terminal" evidence="1">
    <location>
        <begin position="35"/>
        <end position="136"/>
    </location>
</feature>
<dbReference type="EMBL" id="JAUQSY010000011">
    <property type="protein sequence ID" value="MDO7876488.1"/>
    <property type="molecule type" value="Genomic_DNA"/>
</dbReference>
<evidence type="ECO:0000259" key="2">
    <source>
        <dbReference type="Pfam" id="PF14581"/>
    </source>
</evidence>
<gene>
    <name evidence="3" type="ORF">Q5H93_17220</name>
</gene>
<reference evidence="3" key="1">
    <citation type="submission" date="2023-07" db="EMBL/GenBank/DDBJ databases">
        <authorList>
            <person name="Kim M.K."/>
        </authorList>
    </citation>
    <scope>NUCLEOTIDE SEQUENCE</scope>
    <source>
        <strain evidence="3">ASUV-10-1</strain>
    </source>
</reference>
<proteinExistence type="predicted"/>
<evidence type="ECO:0000313" key="3">
    <source>
        <dbReference type="EMBL" id="MDO7876488.1"/>
    </source>
</evidence>
<sequence>METPDWFDESQFVPTAADRLPAADIDELFEQAFDNPGYRAEFNRRLPDSNLWVLVEEVPSAEDAVGELMPIAPLQLSDGSMPLFTSEARVREAEDLPAHIRWIQLRARELMAQMQGVDYVLNPFSSKQLTLRASGIPAMLAGHEHDPGLMMSDCPVPASGQVTIDLDKEFPTGMVDALQALLSQHPRVREAYMLYIKADAPDALSRYHMRIEVDGSEEVKQLMTEMQPVLRAFMQRDEGFELWTRLGDDDMAGYMRERGPIYERV</sequence>
<organism evidence="3 4">
    <name type="scientific">Hymenobacter aranciens</name>
    <dbReference type="NCBI Taxonomy" id="3063996"/>
    <lineage>
        <taxon>Bacteria</taxon>
        <taxon>Pseudomonadati</taxon>
        <taxon>Bacteroidota</taxon>
        <taxon>Cytophagia</taxon>
        <taxon>Cytophagales</taxon>
        <taxon>Hymenobacteraceae</taxon>
        <taxon>Hymenobacter</taxon>
    </lineage>
</organism>
<dbReference type="Pfam" id="PF07179">
    <property type="entry name" value="SseB"/>
    <property type="match status" value="1"/>
</dbReference>
<dbReference type="RefSeq" id="WP_305007853.1">
    <property type="nucleotide sequence ID" value="NZ_JAUQSY010000011.1"/>
</dbReference>
<protein>
    <submittedName>
        <fullName evidence="3">Enhanced serine sensitivity protein SseB C-terminal domain-containing protein</fullName>
    </submittedName>
</protein>
<dbReference type="InterPro" id="IPR027945">
    <property type="entry name" value="SseB_C"/>
</dbReference>
<evidence type="ECO:0000259" key="1">
    <source>
        <dbReference type="Pfam" id="PF07179"/>
    </source>
</evidence>